<dbReference type="AlphaFoldDB" id="A0A0D2F8T2"/>
<dbReference type="SUPFAM" id="SSF52540">
    <property type="entry name" value="P-loop containing nucleoside triphosphate hydrolases"/>
    <property type="match status" value="1"/>
</dbReference>
<proteinExistence type="predicted"/>
<sequence>MQLNEAQLKVVAEYAHVTPAGHVLFHGPPGCGKTYFISQLIKPYLQHSKKMKIMLLSPTNNGDDILSQTARSTITELETTPAIPTRKVYSVRMHTPDTERDIVMQETKKARGRPEDATPPLAVQGLDQADQDTLTQLQTAKMLKGHYDMSVKQRFELINDDRVNFLTDFLGYKMLETCGYYETGPKPEADKADKSAKFKNFLEVYRQYENGHDLDKAALQSLKEHTKQLETHTLSQADVMCSTPDNMANARVFRYYNNVKLIVLDDAARVPEPATLAVYAHYAGCTAIFLIGDKMQLKFVVPAASNVKDRMVNQLELSLMTRLESAGFPTVLFDTQYRMVPEIAAVINDNVYHGPC</sequence>
<dbReference type="GeneID" id="25327006"/>
<evidence type="ECO:0000313" key="3">
    <source>
        <dbReference type="Proteomes" id="UP000054342"/>
    </source>
</evidence>
<reference evidence="2 3" key="1">
    <citation type="submission" date="2015-01" db="EMBL/GenBank/DDBJ databases">
        <title>The Genome Sequence of Exophiala xenobiotica CBS118157.</title>
        <authorList>
            <consortium name="The Broad Institute Genomics Platform"/>
            <person name="Cuomo C."/>
            <person name="de Hoog S."/>
            <person name="Gorbushina A."/>
            <person name="Stielow B."/>
            <person name="Teixiera M."/>
            <person name="Abouelleil A."/>
            <person name="Chapman S.B."/>
            <person name="Priest M."/>
            <person name="Young S.K."/>
            <person name="Wortman J."/>
            <person name="Nusbaum C."/>
            <person name="Birren B."/>
        </authorList>
    </citation>
    <scope>NUCLEOTIDE SEQUENCE [LARGE SCALE GENOMIC DNA]</scope>
    <source>
        <strain evidence="2 3">CBS 118157</strain>
    </source>
</reference>
<dbReference type="PANTHER" id="PTHR10887:SF495">
    <property type="entry name" value="HELICASE SENATAXIN ISOFORM X1-RELATED"/>
    <property type="match status" value="1"/>
</dbReference>
<evidence type="ECO:0000259" key="1">
    <source>
        <dbReference type="Pfam" id="PF13086"/>
    </source>
</evidence>
<protein>
    <recommendedName>
        <fullName evidence="1">DNA2/NAM7 helicase helicase domain-containing protein</fullName>
    </recommendedName>
</protein>
<dbReference type="RefSeq" id="XP_013317023.1">
    <property type="nucleotide sequence ID" value="XM_013461569.1"/>
</dbReference>
<dbReference type="Proteomes" id="UP000054342">
    <property type="component" value="Unassembled WGS sequence"/>
</dbReference>
<dbReference type="InterPro" id="IPR045055">
    <property type="entry name" value="DNA2/NAM7-like"/>
</dbReference>
<dbReference type="InterPro" id="IPR041677">
    <property type="entry name" value="DNA2/NAM7_AAA_11"/>
</dbReference>
<dbReference type="EMBL" id="KN847319">
    <property type="protein sequence ID" value="KIW56439.1"/>
    <property type="molecule type" value="Genomic_DNA"/>
</dbReference>
<evidence type="ECO:0000313" key="2">
    <source>
        <dbReference type="EMBL" id="KIW56439.1"/>
    </source>
</evidence>
<dbReference type="HOGENOM" id="CLU_778526_0_0_1"/>
<feature type="domain" description="DNA2/NAM7 helicase helicase" evidence="1">
    <location>
        <begin position="2"/>
        <end position="298"/>
    </location>
</feature>
<dbReference type="Pfam" id="PF13086">
    <property type="entry name" value="AAA_11"/>
    <property type="match status" value="1"/>
</dbReference>
<accession>A0A0D2F8T2</accession>
<dbReference type="OrthoDB" id="4150118at2759"/>
<dbReference type="STRING" id="348802.A0A0D2F8T2"/>
<name>A0A0D2F8T2_9EURO</name>
<dbReference type="Gene3D" id="3.40.50.300">
    <property type="entry name" value="P-loop containing nucleotide triphosphate hydrolases"/>
    <property type="match status" value="1"/>
</dbReference>
<dbReference type="InterPro" id="IPR027417">
    <property type="entry name" value="P-loop_NTPase"/>
</dbReference>
<organism evidence="2 3">
    <name type="scientific">Exophiala xenobiotica</name>
    <dbReference type="NCBI Taxonomy" id="348802"/>
    <lineage>
        <taxon>Eukaryota</taxon>
        <taxon>Fungi</taxon>
        <taxon>Dikarya</taxon>
        <taxon>Ascomycota</taxon>
        <taxon>Pezizomycotina</taxon>
        <taxon>Eurotiomycetes</taxon>
        <taxon>Chaetothyriomycetidae</taxon>
        <taxon>Chaetothyriales</taxon>
        <taxon>Herpotrichiellaceae</taxon>
        <taxon>Exophiala</taxon>
    </lineage>
</organism>
<dbReference type="PANTHER" id="PTHR10887">
    <property type="entry name" value="DNA2/NAM7 HELICASE FAMILY"/>
    <property type="match status" value="1"/>
</dbReference>
<gene>
    <name evidence="2" type="ORF">PV05_05098</name>
</gene>
<dbReference type="GO" id="GO:0004386">
    <property type="term" value="F:helicase activity"/>
    <property type="evidence" value="ECO:0007669"/>
    <property type="project" value="InterPro"/>
</dbReference>
<keyword evidence="3" id="KW-1185">Reference proteome</keyword>